<dbReference type="Gene3D" id="3.40.50.720">
    <property type="entry name" value="NAD(P)-binding Rossmann-like Domain"/>
    <property type="match status" value="1"/>
</dbReference>
<dbReference type="PANTHER" id="PTHR43162:SF1">
    <property type="entry name" value="PRESTALK A DIFFERENTIATION PROTEIN A"/>
    <property type="match status" value="1"/>
</dbReference>
<dbReference type="KEGG" id="chk:D4L85_13840"/>
<dbReference type="CDD" id="cd05269">
    <property type="entry name" value="TMR_SDR_a"/>
    <property type="match status" value="1"/>
</dbReference>
<evidence type="ECO:0000259" key="1">
    <source>
        <dbReference type="Pfam" id="PF05368"/>
    </source>
</evidence>
<dbReference type="InterPro" id="IPR008030">
    <property type="entry name" value="NmrA-like"/>
</dbReference>
<sequence length="289" mass="31746">MENKNNITVFGATGRIGKELLKLLSQARIPVTAVTRDQNKAIALPGVVWVEADMSDKTSLSAALHGSRAVFLLSSVGKDFVKQQNNVIEAAQECNVRHLVKLSSGVADKESPLYIPRVHGEVEAFLKGSGLPHTILRSNGMMQNWLGELSDSVKQERKFYESTGEGKRAYVDIRDIAAVAFTVLTTPGKHINKTYLLTGDEAINYDQLARVISDVLSETVTYVPLSLEEAGRQMTEAGMPGWAVETFLAYDQAQRNGQAAFVTPAVQDILGRPATTIEKFTQDYADRFR</sequence>
<proteinExistence type="predicted"/>
<dbReference type="Proteomes" id="UP000266183">
    <property type="component" value="Chromosome"/>
</dbReference>
<dbReference type="Pfam" id="PF05368">
    <property type="entry name" value="NmrA"/>
    <property type="match status" value="1"/>
</dbReference>
<dbReference type="InterPro" id="IPR036291">
    <property type="entry name" value="NAD(P)-bd_dom_sf"/>
</dbReference>
<accession>A0A385SL94</accession>
<evidence type="ECO:0000313" key="2">
    <source>
        <dbReference type="EMBL" id="AYB31582.1"/>
    </source>
</evidence>
<gene>
    <name evidence="2" type="ORF">D4L85_13840</name>
</gene>
<protein>
    <submittedName>
        <fullName evidence="2">SDR family oxidoreductase</fullName>
    </submittedName>
</protein>
<dbReference type="EMBL" id="CP032382">
    <property type="protein sequence ID" value="AYB31582.1"/>
    <property type="molecule type" value="Genomic_DNA"/>
</dbReference>
<dbReference type="SUPFAM" id="SSF51735">
    <property type="entry name" value="NAD(P)-binding Rossmann-fold domains"/>
    <property type="match status" value="1"/>
</dbReference>
<reference evidence="3" key="1">
    <citation type="submission" date="2018-09" db="EMBL/GenBank/DDBJ databases">
        <title>Chryseolinea sp. KIS68-18 isolated from soil.</title>
        <authorList>
            <person name="Weon H.-Y."/>
            <person name="Kwon S.-W."/>
            <person name="Lee S.A."/>
        </authorList>
    </citation>
    <scope>NUCLEOTIDE SEQUENCE [LARGE SCALE GENOMIC DNA]</scope>
    <source>
        <strain evidence="3">KIS68-18</strain>
    </source>
</reference>
<keyword evidence="3" id="KW-1185">Reference proteome</keyword>
<dbReference type="OrthoDB" id="9780595at2"/>
<dbReference type="RefSeq" id="WP_119754852.1">
    <property type="nucleotide sequence ID" value="NZ_CP032382.1"/>
</dbReference>
<dbReference type="AlphaFoldDB" id="A0A385SL94"/>
<dbReference type="Gene3D" id="3.90.25.10">
    <property type="entry name" value="UDP-galactose 4-epimerase, domain 1"/>
    <property type="match status" value="1"/>
</dbReference>
<evidence type="ECO:0000313" key="3">
    <source>
        <dbReference type="Proteomes" id="UP000266183"/>
    </source>
</evidence>
<feature type="domain" description="NmrA-like" evidence="1">
    <location>
        <begin position="4"/>
        <end position="234"/>
    </location>
</feature>
<organism evidence="2 3">
    <name type="scientific">Chryseolinea soli</name>
    <dbReference type="NCBI Taxonomy" id="2321403"/>
    <lineage>
        <taxon>Bacteria</taxon>
        <taxon>Pseudomonadati</taxon>
        <taxon>Bacteroidota</taxon>
        <taxon>Cytophagia</taxon>
        <taxon>Cytophagales</taxon>
        <taxon>Fulvivirgaceae</taxon>
        <taxon>Chryseolinea</taxon>
    </lineage>
</organism>
<dbReference type="InterPro" id="IPR051604">
    <property type="entry name" value="Ergot_Alk_Oxidoreductase"/>
</dbReference>
<name>A0A385SL94_9BACT</name>
<dbReference type="PANTHER" id="PTHR43162">
    <property type="match status" value="1"/>
</dbReference>